<gene>
    <name evidence="1" type="ORF">GCM10007043_07290</name>
</gene>
<protein>
    <recommendedName>
        <fullName evidence="3">TATA-box binding</fullName>
    </recommendedName>
</protein>
<dbReference type="RefSeq" id="WP_188816816.1">
    <property type="nucleotide sequence ID" value="NZ_BMOF01000009.1"/>
</dbReference>
<reference evidence="1" key="2">
    <citation type="submission" date="2020-09" db="EMBL/GenBank/DDBJ databases">
        <authorList>
            <person name="Sun Q."/>
            <person name="Ohkuma M."/>
        </authorList>
    </citation>
    <scope>NUCLEOTIDE SEQUENCE</scope>
    <source>
        <strain evidence="1">JCM 14719</strain>
    </source>
</reference>
<organism evidence="1 2">
    <name type="scientific">Calditerricola satsumensis</name>
    <dbReference type="NCBI Taxonomy" id="373054"/>
    <lineage>
        <taxon>Bacteria</taxon>
        <taxon>Bacillati</taxon>
        <taxon>Bacillota</taxon>
        <taxon>Bacilli</taxon>
        <taxon>Bacillales</taxon>
        <taxon>Bacillaceae</taxon>
        <taxon>Calditerricola</taxon>
    </lineage>
</organism>
<evidence type="ECO:0000313" key="1">
    <source>
        <dbReference type="EMBL" id="GGJ96004.1"/>
    </source>
</evidence>
<evidence type="ECO:0008006" key="3">
    <source>
        <dbReference type="Google" id="ProtNLM"/>
    </source>
</evidence>
<name>A0A8J3BBQ1_9BACI</name>
<proteinExistence type="predicted"/>
<dbReference type="AlphaFoldDB" id="A0A8J3BBQ1"/>
<comment type="caution">
    <text evidence="1">The sequence shown here is derived from an EMBL/GenBank/DDBJ whole genome shotgun (WGS) entry which is preliminary data.</text>
</comment>
<evidence type="ECO:0000313" key="2">
    <source>
        <dbReference type="Proteomes" id="UP000637720"/>
    </source>
</evidence>
<dbReference type="InterPro" id="IPR036209">
    <property type="entry name" value="YwmB-like_sf"/>
</dbReference>
<accession>A0A8J3BBQ1</accession>
<dbReference type="EMBL" id="BMOF01000009">
    <property type="protein sequence ID" value="GGJ96004.1"/>
    <property type="molecule type" value="Genomic_DNA"/>
</dbReference>
<dbReference type="Pfam" id="PF08680">
    <property type="entry name" value="DUF1779"/>
    <property type="match status" value="1"/>
</dbReference>
<dbReference type="InterPro" id="IPR014794">
    <property type="entry name" value="DUF1779"/>
</dbReference>
<dbReference type="Gene3D" id="3.30.360.40">
    <property type="entry name" value="YwmB-like"/>
    <property type="match status" value="1"/>
</dbReference>
<sequence length="250" mass="26307">MGKAWGKAVTAALMGWALALFLAGWAGRDTGGTENVQRLWDAAASAGVAPREVTLHAYRQVDAGTRADRPEALLARFQQRVIPTARMTVTPLVRHEWAGLRATAEPEKGVTVHVVALEGPGGARVVTVNWTRQALRAADVRRDAQRLSAWLAAEGLPAHLDIALRGEWTGKGQGDLREAATAAVLRALRATVVEAAVDDAMYSVSGTSPLLFGGVRTGGGEMNVQVAASRPQGDGGVGVTVGTPLIFVEY</sequence>
<dbReference type="Proteomes" id="UP000637720">
    <property type="component" value="Unassembled WGS sequence"/>
</dbReference>
<dbReference type="SUPFAM" id="SSF143842">
    <property type="entry name" value="YwmB-like"/>
    <property type="match status" value="1"/>
</dbReference>
<keyword evidence="2" id="KW-1185">Reference proteome</keyword>
<reference evidence="1" key="1">
    <citation type="journal article" date="2014" name="Int. J. Syst. Evol. Microbiol.">
        <title>Complete genome sequence of Corynebacterium casei LMG S-19264T (=DSM 44701T), isolated from a smear-ripened cheese.</title>
        <authorList>
            <consortium name="US DOE Joint Genome Institute (JGI-PGF)"/>
            <person name="Walter F."/>
            <person name="Albersmeier A."/>
            <person name="Kalinowski J."/>
            <person name="Ruckert C."/>
        </authorList>
    </citation>
    <scope>NUCLEOTIDE SEQUENCE</scope>
    <source>
        <strain evidence="1">JCM 14719</strain>
    </source>
</reference>